<dbReference type="RefSeq" id="WP_148749580.1">
    <property type="nucleotide sequence ID" value="NZ_VSSR01000008.1"/>
</dbReference>
<evidence type="ECO:0000313" key="2">
    <source>
        <dbReference type="Proteomes" id="UP000324853"/>
    </source>
</evidence>
<protein>
    <submittedName>
        <fullName evidence="1">Uncharacterized protein</fullName>
    </submittedName>
</protein>
<sequence length="154" mass="17559">MTALTRRRSDNPEQETWHIYLDDVRVGTIGERAGVPVDVEQWGWSCGFYPGLHPGQHRTGAAETFDEARAAFEEAWEELLPAIPHGAFAEWRHDRDARAEMKAKRARGEKLNSEIHSSRMRCVCGTAFDSWKPDESYPHRGHIYAAQAAGKVRW</sequence>
<gene>
    <name evidence="1" type="ORF">FXB38_04570</name>
</gene>
<name>A0A5S4X0J0_9BRAD</name>
<comment type="caution">
    <text evidence="1">The sequence shown here is derived from an EMBL/GenBank/DDBJ whole genome shotgun (WGS) entry which is preliminary data.</text>
</comment>
<accession>A0A5S4X0J0</accession>
<evidence type="ECO:0000313" key="1">
    <source>
        <dbReference type="EMBL" id="TYL87402.1"/>
    </source>
</evidence>
<organism evidence="1 2">
    <name type="scientific">Bradyrhizobium cytisi</name>
    <dbReference type="NCBI Taxonomy" id="515489"/>
    <lineage>
        <taxon>Bacteria</taxon>
        <taxon>Pseudomonadati</taxon>
        <taxon>Pseudomonadota</taxon>
        <taxon>Alphaproteobacteria</taxon>
        <taxon>Hyphomicrobiales</taxon>
        <taxon>Nitrobacteraceae</taxon>
        <taxon>Bradyrhizobium</taxon>
    </lineage>
</organism>
<keyword evidence="2" id="KW-1185">Reference proteome</keyword>
<dbReference type="Proteomes" id="UP000324853">
    <property type="component" value="Unassembled WGS sequence"/>
</dbReference>
<reference evidence="1 2" key="1">
    <citation type="submission" date="2019-08" db="EMBL/GenBank/DDBJ databases">
        <title>Bradyrhizobium hipponensis sp. nov., a rhizobium isolated from a Lupinus angustifolius root nodule in Tunisia.</title>
        <authorList>
            <person name="Off K."/>
            <person name="Rejili M."/>
            <person name="Mars M."/>
            <person name="Brachmann A."/>
            <person name="Marin M."/>
        </authorList>
    </citation>
    <scope>NUCLEOTIDE SEQUENCE [LARGE SCALE GENOMIC DNA]</scope>
    <source>
        <strain evidence="1 2">CTAW11</strain>
    </source>
</reference>
<dbReference type="AlphaFoldDB" id="A0A5S4X0J0"/>
<dbReference type="OrthoDB" id="8226853at2"/>
<proteinExistence type="predicted"/>
<dbReference type="EMBL" id="VSSR01000008">
    <property type="protein sequence ID" value="TYL87402.1"/>
    <property type="molecule type" value="Genomic_DNA"/>
</dbReference>